<organism evidence="2">
    <name type="scientific">metagenome</name>
    <dbReference type="NCBI Taxonomy" id="256318"/>
    <lineage>
        <taxon>unclassified sequences</taxon>
        <taxon>metagenomes</taxon>
    </lineage>
</organism>
<name>A0A2P2BVX8_9ZZZZ</name>
<dbReference type="SMART" id="SM00327">
    <property type="entry name" value="VWA"/>
    <property type="match status" value="1"/>
</dbReference>
<sequence length="271" mass="28633">MGELDHQALQDALGEDADDTLTLLVAMASATDENLRRLVRALAPRLILDRCRTGMPRRRGVGRPRNVPAHVGGELDIDASMDAIATAAGEGRPPALDELTARDWGRPELALCLVVDRSGSMSGARLATAAVTAAACLVRAPREHAVIAFARYADVLAPLQGGQDPGRIVEDVLALRGHGMTSVSAALEEAGRQLAGSRATRRVTVLLSDCRSTDEVDALPAARALDELLILAPADDADEARRIARESGARVGEVVGVDDVPALLDRLLDPR</sequence>
<accession>A0A2P2BVX8</accession>
<dbReference type="AlphaFoldDB" id="A0A2P2BVX8"/>
<reference evidence="2" key="1">
    <citation type="submission" date="2015-08" db="EMBL/GenBank/DDBJ databases">
        <authorList>
            <person name="Babu N.S."/>
            <person name="Beckwith C.J."/>
            <person name="Beseler K.G."/>
            <person name="Brison A."/>
            <person name="Carone J.V."/>
            <person name="Caskin T.P."/>
            <person name="Diamond M."/>
            <person name="Durham M.E."/>
            <person name="Foxe J.M."/>
            <person name="Go M."/>
            <person name="Henderson B.A."/>
            <person name="Jones I.B."/>
            <person name="McGettigan J.A."/>
            <person name="Micheletti S.J."/>
            <person name="Nasrallah M.E."/>
            <person name="Ortiz D."/>
            <person name="Piller C.R."/>
            <person name="Privatt S.R."/>
            <person name="Schneider S.L."/>
            <person name="Sharp S."/>
            <person name="Smith T.C."/>
            <person name="Stanton J.D."/>
            <person name="Ullery H.E."/>
            <person name="Wilson R.J."/>
            <person name="Serrano M.G."/>
            <person name="Buck G."/>
            <person name="Lee V."/>
            <person name="Wang Y."/>
            <person name="Carvalho R."/>
            <person name="Voegtly L."/>
            <person name="Shi R."/>
            <person name="Duckworth R."/>
            <person name="Johnson A."/>
            <person name="Loviza R."/>
            <person name="Walstead R."/>
            <person name="Shah Z."/>
            <person name="Kiflezghi M."/>
            <person name="Wade K."/>
            <person name="Ball S.L."/>
            <person name="Bradley K.W."/>
            <person name="Asai D.J."/>
            <person name="Bowman C.A."/>
            <person name="Russell D.A."/>
            <person name="Pope W.H."/>
            <person name="Jacobs-Sera D."/>
            <person name="Hendrix R.W."/>
            <person name="Hatfull G.F."/>
        </authorList>
    </citation>
    <scope>NUCLEOTIDE SEQUENCE</scope>
</reference>
<evidence type="ECO:0000313" key="2">
    <source>
        <dbReference type="EMBL" id="CUR53888.1"/>
    </source>
</evidence>
<dbReference type="EMBL" id="CZKA01000002">
    <property type="protein sequence ID" value="CUR53888.1"/>
    <property type="molecule type" value="Genomic_DNA"/>
</dbReference>
<dbReference type="InterPro" id="IPR008912">
    <property type="entry name" value="Uncharacterised_CoxE"/>
</dbReference>
<evidence type="ECO:0000259" key="1">
    <source>
        <dbReference type="SMART" id="SM00327"/>
    </source>
</evidence>
<dbReference type="SUPFAM" id="SSF53300">
    <property type="entry name" value="vWA-like"/>
    <property type="match status" value="1"/>
</dbReference>
<dbReference type="Pfam" id="PF05762">
    <property type="entry name" value="VWA_CoxE"/>
    <property type="match status" value="1"/>
</dbReference>
<dbReference type="Gene3D" id="3.40.50.410">
    <property type="entry name" value="von Willebrand factor, type A domain"/>
    <property type="match status" value="1"/>
</dbReference>
<gene>
    <name evidence="2" type="ORF">NOCA2100021</name>
</gene>
<dbReference type="InterPro" id="IPR036465">
    <property type="entry name" value="vWFA_dom_sf"/>
</dbReference>
<feature type="domain" description="VWFA" evidence="1">
    <location>
        <begin position="108"/>
        <end position="268"/>
    </location>
</feature>
<dbReference type="InterPro" id="IPR002035">
    <property type="entry name" value="VWF_A"/>
</dbReference>
<proteinExistence type="predicted"/>
<protein>
    <recommendedName>
        <fullName evidence="1">VWFA domain-containing protein</fullName>
    </recommendedName>
</protein>